<keyword evidence="14" id="KW-1185">Reference proteome</keyword>
<dbReference type="STRING" id="1764295.A0A5B8MDK1"/>
<evidence type="ECO:0000256" key="3">
    <source>
        <dbReference type="ARBA" id="ARBA00022531"/>
    </source>
</evidence>
<evidence type="ECO:0000313" key="14">
    <source>
        <dbReference type="Proteomes" id="UP000316726"/>
    </source>
</evidence>
<comment type="catalytic activity">
    <reaction evidence="9">
        <text>protoporphyrin IX + Mg(2+) + ATP + H2O = Mg-protoporphyrin IX + ADP + phosphate + 3 H(+)</text>
        <dbReference type="Rhea" id="RHEA:13961"/>
        <dbReference type="ChEBI" id="CHEBI:15377"/>
        <dbReference type="ChEBI" id="CHEBI:15378"/>
        <dbReference type="ChEBI" id="CHEBI:18420"/>
        <dbReference type="ChEBI" id="CHEBI:30616"/>
        <dbReference type="ChEBI" id="CHEBI:43474"/>
        <dbReference type="ChEBI" id="CHEBI:57306"/>
        <dbReference type="ChEBI" id="CHEBI:60492"/>
        <dbReference type="ChEBI" id="CHEBI:456216"/>
        <dbReference type="EC" id="6.6.1.1"/>
    </reaction>
</comment>
<evidence type="ECO:0000256" key="2">
    <source>
        <dbReference type="ARBA" id="ARBA00012825"/>
    </source>
</evidence>
<sequence length="1528" mass="169464">MEGVLSRKRNPVVMGAAGTTSTSAAWGAGGRRTGGLPRYLTRPSHPSHPSHRHRQRHHRPGALDKRTSRTEKFLEGLERESEESLEAQRREREEELQRKEGEIEEVRAEIDALYLEIFSSEELRQVSGAKGIRSAADFKSLGREDPESFKLVMDGLQQGKQWKELQERSHALKLREMGLREQLEQLRSEARDWARGATALAREEGDDDDELGGDFGARVGGELRQVNIVFVCGFEAFNISLYKKVAQSLRRMSSGLINLRVFSDRDIEENQDVVLQALEDSCDVFFGSLLFDYDAVEWLKDKVESVPVRFVFESDLNLMGMTQVGTFTMAMKDPGKKAGPPPAVKKILSLFGSGREEDRMVGYLSMLKFGPKLLKYLPGTKVRHLRNWLNVYSYWNQAGAENVTSMFVLIVNEYIQKMEIEMKQVTEMPNQGCVHPDTPEIFESPAKYLDWYESSGPLKGKGAPRVGVLLYRKHVLTDQQYIPQLIRYFEQDGLVPVPIFINGVEAHTVVRDLLTTRYEEDKSSLKSGHAEVDAIVSTIGFPLVGGPAGSVEASRQTEVSREILEVKNVPYVVAAPLLIQDIESWDRNGMTGLQSIVLYALPELDGAIDTVPIGGLVADDIFLVPERVKRLTSRLHKWISLRRKPKVESKVAVLLYGFPPGVGATGTAALLNVPSSLASLLQTLREEGYHVGDIPEDLDGEEVVKMIRDLDSPRAIAGGADAVNANGAETARSLGGRVAAAEVTPSQLRDWLSFPEAWGPTEWGPIPFLPENDVLFNRLESQWGKLGNPNHLSVSAEGNYVVSGLQFGNVWIGVQPLLGVEGDPMRLLFERDLTPHPQYAAFYSWLQNGFKADAVLHFGTHGTVEWLPGSPVGNTGLSWSDVLLGSLPNVYIYTANNPSESIIAKRRGYGTIVSHNVPPYGRSGLYKQLAILKDLVGDYREDPASNAVLKETIVDTIAAAGLFTDCPYTDERPKITPADLGEISDSDFLAYVDRLFTYLKVVENRLFSEGLHVIGRAPDQESMSKYLSAYFGSRLPDAVLAFICEDGSGSATADQIVERFGGTARGQRLCREDVETALEIRGLLLKNTEEMKSVVRALRGEYIPSVAGGDLLRDGPGVLPTGRNIHALDPYRMPSQAAFLRGTSAAKEIIAQHQEQNEGEYPETCAVALWGLDSIKTKGDAVAIVLHLVGARTERDSTGRVARFELIPLSELGRPRIDVIANMSGIFRDSFQNVVNLLDDLFTRAAEAEEPPEMNFIRKHAEEMRSKGIDRPASRLFSNPSGDYGSMVNERVGSSNWEDGSELGDTWVSRNAFSYGKGGEEGSSRPEVLDTLLQTTDRVVQEIDSVEYGLTDIQEYYANTGALRKAAETARSKYNALTSDPEKRKKGKVGCSIVECFGEETTPKELEDVLRLEYRSKLLNPKWADAMVKQGSGGAFEISTRMTALLGWGATSDFKEDWVYDQAVETYVDNEEIAQALRKSNPQAFANILKRALEAANRGIWNASEETLEKLQEMFNEMDAELEGVERR</sequence>
<evidence type="ECO:0000256" key="7">
    <source>
        <dbReference type="ARBA" id="ARBA00023171"/>
    </source>
</evidence>
<evidence type="ECO:0000259" key="11">
    <source>
        <dbReference type="Pfam" id="PF02514"/>
    </source>
</evidence>
<evidence type="ECO:0000256" key="1">
    <source>
        <dbReference type="ARBA" id="ARBA00010851"/>
    </source>
</evidence>
<feature type="domain" description="CobN/magnesium chelatase" evidence="11">
    <location>
        <begin position="392"/>
        <end position="1508"/>
    </location>
</feature>
<evidence type="ECO:0000256" key="10">
    <source>
        <dbReference type="SAM" id="MobiDB-lite"/>
    </source>
</evidence>
<feature type="compositionally biased region" description="Basic residues" evidence="10">
    <location>
        <begin position="1"/>
        <end position="10"/>
    </location>
</feature>
<feature type="compositionally biased region" description="Basic and acidic residues" evidence="10">
    <location>
        <begin position="61"/>
        <end position="79"/>
    </location>
</feature>
<dbReference type="GO" id="GO:0015979">
    <property type="term" value="P:photosynthesis"/>
    <property type="evidence" value="ECO:0007669"/>
    <property type="project" value="UniProtKB-KW"/>
</dbReference>
<dbReference type="GO" id="GO:0015995">
    <property type="term" value="P:chlorophyll biosynthetic process"/>
    <property type="evidence" value="ECO:0007669"/>
    <property type="project" value="UniProtKB-KW"/>
</dbReference>
<evidence type="ECO:0000313" key="13">
    <source>
        <dbReference type="EMBL" id="QDZ18489.1"/>
    </source>
</evidence>
<feature type="region of interest" description="Disordered" evidence="10">
    <location>
        <begin position="1"/>
        <end position="99"/>
    </location>
</feature>
<dbReference type="Pfam" id="PF02514">
    <property type="entry name" value="CobN-Mg_chel"/>
    <property type="match status" value="1"/>
</dbReference>
<feature type="domain" description="Magnesium chelatase subunit H N-terminal" evidence="12">
    <location>
        <begin position="228"/>
        <end position="389"/>
    </location>
</feature>
<proteinExistence type="inferred from homology"/>
<dbReference type="EMBL" id="CP031034">
    <property type="protein sequence ID" value="QDZ18489.1"/>
    <property type="molecule type" value="Genomic_DNA"/>
</dbReference>
<evidence type="ECO:0000256" key="5">
    <source>
        <dbReference type="ARBA" id="ARBA00022741"/>
    </source>
</evidence>
<gene>
    <name evidence="13" type="ORF">A3770_01p10070</name>
</gene>
<comment type="similarity">
    <text evidence="1">Belongs to the Mg-chelatase subunit H family.</text>
</comment>
<name>A0A5B8MDK1_9CHLO</name>
<organism evidence="13 14">
    <name type="scientific">Chloropicon primus</name>
    <dbReference type="NCBI Taxonomy" id="1764295"/>
    <lineage>
        <taxon>Eukaryota</taxon>
        <taxon>Viridiplantae</taxon>
        <taxon>Chlorophyta</taxon>
        <taxon>Chloropicophyceae</taxon>
        <taxon>Chloropicales</taxon>
        <taxon>Chloropicaceae</taxon>
        <taxon>Chloropicon</taxon>
    </lineage>
</organism>
<dbReference type="EC" id="6.6.1.1" evidence="2"/>
<dbReference type="CDD" id="cd10150">
    <property type="entry name" value="CobN_like"/>
    <property type="match status" value="1"/>
</dbReference>
<accession>A0A5B8MDK1</accession>
<dbReference type="PANTHER" id="PTHR44119">
    <property type="entry name" value="MAGNESIUM-CHELATASE SUBUNIT CHLH, CHLOROPLASTIC"/>
    <property type="match status" value="1"/>
</dbReference>
<dbReference type="Pfam" id="PF11965">
    <property type="entry name" value="DUF3479"/>
    <property type="match status" value="1"/>
</dbReference>
<dbReference type="PANTHER" id="PTHR44119:SF1">
    <property type="entry name" value="MAGNESIUM-CHELATASE SUBUNIT CHLH, CHLOROPLASTIC"/>
    <property type="match status" value="1"/>
</dbReference>
<evidence type="ECO:0000256" key="6">
    <source>
        <dbReference type="ARBA" id="ARBA00022840"/>
    </source>
</evidence>
<protein>
    <recommendedName>
        <fullName evidence="2">magnesium chelatase</fullName>
        <ecNumber evidence="2">6.6.1.1</ecNumber>
    </recommendedName>
</protein>
<keyword evidence="4" id="KW-0436">Ligase</keyword>
<dbReference type="InterPro" id="IPR022571">
    <property type="entry name" value="Mg_chelatase_H_N"/>
</dbReference>
<dbReference type="Proteomes" id="UP000316726">
    <property type="component" value="Chromosome 1"/>
</dbReference>
<feature type="compositionally biased region" description="Low complexity" evidence="10">
    <location>
        <begin position="15"/>
        <end position="26"/>
    </location>
</feature>
<dbReference type="InterPro" id="IPR003672">
    <property type="entry name" value="CobN/Mg_chltase"/>
</dbReference>
<keyword evidence="3" id="KW-0602">Photosynthesis</keyword>
<comment type="pathway">
    <text evidence="8">Porphyrin-containing compound metabolism.</text>
</comment>
<reference evidence="13 14" key="1">
    <citation type="submission" date="2018-07" db="EMBL/GenBank/DDBJ databases">
        <title>The complete nuclear genome of the prasinophyte Chloropicon primus (CCMP1205).</title>
        <authorList>
            <person name="Pombert J.-F."/>
            <person name="Otis C."/>
            <person name="Turmel M."/>
            <person name="Lemieux C."/>
        </authorList>
    </citation>
    <scope>NUCLEOTIDE SEQUENCE [LARGE SCALE GENOMIC DNA]</scope>
    <source>
        <strain evidence="13 14">CCMP1205</strain>
    </source>
</reference>
<dbReference type="OrthoDB" id="10252009at2759"/>
<evidence type="ECO:0000256" key="9">
    <source>
        <dbReference type="ARBA" id="ARBA00048693"/>
    </source>
</evidence>
<dbReference type="GO" id="GO:0005524">
    <property type="term" value="F:ATP binding"/>
    <property type="evidence" value="ECO:0007669"/>
    <property type="project" value="UniProtKB-KW"/>
</dbReference>
<evidence type="ECO:0000256" key="8">
    <source>
        <dbReference type="ARBA" id="ARBA00023444"/>
    </source>
</evidence>
<evidence type="ECO:0000259" key="12">
    <source>
        <dbReference type="Pfam" id="PF11965"/>
    </source>
</evidence>
<evidence type="ECO:0000256" key="4">
    <source>
        <dbReference type="ARBA" id="ARBA00022598"/>
    </source>
</evidence>
<feature type="compositionally biased region" description="Basic and acidic residues" evidence="10">
    <location>
        <begin position="86"/>
        <end position="99"/>
    </location>
</feature>
<keyword evidence="5" id="KW-0547">Nucleotide-binding</keyword>
<feature type="compositionally biased region" description="Basic residues" evidence="10">
    <location>
        <begin position="48"/>
        <end position="60"/>
    </location>
</feature>
<keyword evidence="6" id="KW-0067">ATP-binding</keyword>
<dbReference type="GO" id="GO:0016851">
    <property type="term" value="F:magnesium chelatase activity"/>
    <property type="evidence" value="ECO:0007669"/>
    <property type="project" value="UniProtKB-EC"/>
</dbReference>
<keyword evidence="7" id="KW-0149">Chlorophyll biosynthesis</keyword>